<dbReference type="SUPFAM" id="SSF110849">
    <property type="entry name" value="ParB/Sulfiredoxin"/>
    <property type="match status" value="1"/>
</dbReference>
<dbReference type="InterPro" id="IPR050336">
    <property type="entry name" value="Chromosome_partition/occlusion"/>
</dbReference>
<name>A0ABZ0HYH2_9HYPH</name>
<feature type="domain" description="ParB-like N-terminal" evidence="1">
    <location>
        <begin position="11"/>
        <end position="97"/>
    </location>
</feature>
<protein>
    <submittedName>
        <fullName evidence="2">Site-specific DNA-methyltransferase</fullName>
    </submittedName>
</protein>
<dbReference type="SMART" id="SM00470">
    <property type="entry name" value="ParB"/>
    <property type="match status" value="1"/>
</dbReference>
<dbReference type="Gene3D" id="3.40.50.150">
    <property type="entry name" value="Vaccinia Virus protein VP39"/>
    <property type="match status" value="1"/>
</dbReference>
<evidence type="ECO:0000313" key="3">
    <source>
        <dbReference type="Proteomes" id="UP001626536"/>
    </source>
</evidence>
<dbReference type="InterPro" id="IPR029063">
    <property type="entry name" value="SAM-dependent_MTases_sf"/>
</dbReference>
<gene>
    <name evidence="2" type="ORF">RZS28_19395</name>
</gene>
<dbReference type="InterPro" id="IPR002052">
    <property type="entry name" value="DNA_methylase_N6_adenine_CS"/>
</dbReference>
<dbReference type="PROSITE" id="PS00092">
    <property type="entry name" value="N6_MTASE"/>
    <property type="match status" value="1"/>
</dbReference>
<keyword evidence="3" id="KW-1185">Reference proteome</keyword>
<keyword evidence="2" id="KW-0614">Plasmid</keyword>
<accession>A0ABZ0HYH2</accession>
<dbReference type="Proteomes" id="UP001626536">
    <property type="component" value="Plasmid pRX1"/>
</dbReference>
<sequence length="294" mass="32375">MQKSFSHSSVEYLPPAALVPYPYNARTHSKRQIKAIARSIERFGFTNPVLIAGANEILAGHGRVEAAKLLGLSFVPVLRIDHLSVAERQAYVIADNRLAEKAGWDRDMLEIELQGLVVMGFEVEVTGFEAPEVDLILDAAAEKQQDPGPEDDLPDVRHDRPAVTKAGDLWLLGPKGDPRHRLLAGDARDPAMIATLMGDEQAAMVITDPPYNVPIKGHVSGKGRIRHGEFAMASGEMTEDEFISFLKRFLAASLTRTAPGALLYVFMDWRHLFELLTAARGRIFGACDLWIVIA</sequence>
<dbReference type="Gene3D" id="3.90.1530.10">
    <property type="entry name" value="Conserved hypothetical protein from pyrococcus furiosus pfu- 392566-001, ParB domain"/>
    <property type="match status" value="1"/>
</dbReference>
<dbReference type="PANTHER" id="PTHR33375">
    <property type="entry name" value="CHROMOSOME-PARTITIONING PROTEIN PARB-RELATED"/>
    <property type="match status" value="1"/>
</dbReference>
<dbReference type="InterPro" id="IPR003115">
    <property type="entry name" value="ParB_N"/>
</dbReference>
<dbReference type="PANTHER" id="PTHR33375:SF1">
    <property type="entry name" value="CHROMOSOME-PARTITIONING PROTEIN PARB-RELATED"/>
    <property type="match status" value="1"/>
</dbReference>
<reference evidence="2 3" key="1">
    <citation type="submission" date="2023-10" db="EMBL/GenBank/DDBJ databases">
        <title>Novel methanotroph of the genus Methylocapsa from a subarctic wetland.</title>
        <authorList>
            <person name="Belova S.E."/>
            <person name="Oshkin I.Y."/>
            <person name="Miroshnikov K."/>
            <person name="Dedysh S.N."/>
        </authorList>
    </citation>
    <scope>NUCLEOTIDE SEQUENCE [LARGE SCALE GENOMIC DNA]</scope>
    <source>
        <strain evidence="2 3">RX1</strain>
        <plasmid evidence="2 3">pRX1</plasmid>
    </source>
</reference>
<dbReference type="InterPro" id="IPR036086">
    <property type="entry name" value="ParB/Sulfiredoxin_sf"/>
</dbReference>
<dbReference type="EMBL" id="CP136863">
    <property type="protein sequence ID" value="WOJ91628.1"/>
    <property type="molecule type" value="Genomic_DNA"/>
</dbReference>
<organism evidence="2 3">
    <name type="scientific">Methylocapsa polymorpha</name>
    <dbReference type="NCBI Taxonomy" id="3080828"/>
    <lineage>
        <taxon>Bacteria</taxon>
        <taxon>Pseudomonadati</taxon>
        <taxon>Pseudomonadota</taxon>
        <taxon>Alphaproteobacteria</taxon>
        <taxon>Hyphomicrobiales</taxon>
        <taxon>Beijerinckiaceae</taxon>
        <taxon>Methylocapsa</taxon>
    </lineage>
</organism>
<geneLocation type="plasmid" evidence="2 3">
    <name>pRX1</name>
</geneLocation>
<dbReference type="CDD" id="cd16403">
    <property type="entry name" value="ParB_N_like_MT"/>
    <property type="match status" value="1"/>
</dbReference>
<proteinExistence type="predicted"/>
<dbReference type="SUPFAM" id="SSF53335">
    <property type="entry name" value="S-adenosyl-L-methionine-dependent methyltransferases"/>
    <property type="match status" value="1"/>
</dbReference>
<dbReference type="Pfam" id="PF02195">
    <property type="entry name" value="ParB_N"/>
    <property type="match status" value="1"/>
</dbReference>
<evidence type="ECO:0000259" key="1">
    <source>
        <dbReference type="SMART" id="SM00470"/>
    </source>
</evidence>
<evidence type="ECO:0000313" key="2">
    <source>
        <dbReference type="EMBL" id="WOJ91628.1"/>
    </source>
</evidence>